<evidence type="ECO:0000313" key="2">
    <source>
        <dbReference type="EMBL" id="CAF1379875.1"/>
    </source>
</evidence>
<feature type="compositionally biased region" description="Basic and acidic residues" evidence="1">
    <location>
        <begin position="125"/>
        <end position="135"/>
    </location>
</feature>
<accession>A0A815JI44</accession>
<evidence type="ECO:0000313" key="3">
    <source>
        <dbReference type="Proteomes" id="UP000663852"/>
    </source>
</evidence>
<organism evidence="2 3">
    <name type="scientific">Adineta ricciae</name>
    <name type="common">Rotifer</name>
    <dbReference type="NCBI Taxonomy" id="249248"/>
    <lineage>
        <taxon>Eukaryota</taxon>
        <taxon>Metazoa</taxon>
        <taxon>Spiralia</taxon>
        <taxon>Gnathifera</taxon>
        <taxon>Rotifera</taxon>
        <taxon>Eurotatoria</taxon>
        <taxon>Bdelloidea</taxon>
        <taxon>Adinetida</taxon>
        <taxon>Adinetidae</taxon>
        <taxon>Adineta</taxon>
    </lineage>
</organism>
<evidence type="ECO:0000256" key="1">
    <source>
        <dbReference type="SAM" id="MobiDB-lite"/>
    </source>
</evidence>
<protein>
    <submittedName>
        <fullName evidence="2">Uncharacterized protein</fullName>
    </submittedName>
</protein>
<reference evidence="2" key="1">
    <citation type="submission" date="2021-02" db="EMBL/GenBank/DDBJ databases">
        <authorList>
            <person name="Nowell W R."/>
        </authorList>
    </citation>
    <scope>NUCLEOTIDE SEQUENCE</scope>
</reference>
<feature type="region of interest" description="Disordered" evidence="1">
    <location>
        <begin position="115"/>
        <end position="135"/>
    </location>
</feature>
<name>A0A815JI44_ADIRI</name>
<sequence length="135" mass="15276">MSNLNQADQNIQISSNAENIQKLSIDLSKVYHCQTGVLTPYDLFEYALYIISIFPTHFVDFQVMKACRNLSELREKLSQAHQPCQLDATSGFGCSKTRTNLRLPKALLKFTREEGPTGKVMPSTDNEKKTKSIVF</sequence>
<proteinExistence type="predicted"/>
<gene>
    <name evidence="2" type="ORF">EDS130_LOCUS34864</name>
</gene>
<dbReference type="Proteomes" id="UP000663852">
    <property type="component" value="Unassembled WGS sequence"/>
</dbReference>
<dbReference type="EMBL" id="CAJNOJ010000298">
    <property type="protein sequence ID" value="CAF1379875.1"/>
    <property type="molecule type" value="Genomic_DNA"/>
</dbReference>
<comment type="caution">
    <text evidence="2">The sequence shown here is derived from an EMBL/GenBank/DDBJ whole genome shotgun (WGS) entry which is preliminary data.</text>
</comment>
<dbReference type="OrthoDB" id="76259at2759"/>
<dbReference type="AlphaFoldDB" id="A0A815JI44"/>